<protein>
    <submittedName>
        <fullName evidence="3">Electron transporter RnfE</fullName>
    </submittedName>
</protein>
<dbReference type="Pfam" id="PF09851">
    <property type="entry name" value="SHOCT"/>
    <property type="match status" value="1"/>
</dbReference>
<keyword evidence="1" id="KW-0812">Transmembrane</keyword>
<evidence type="ECO:0000313" key="4">
    <source>
        <dbReference type="Proteomes" id="UP000176705"/>
    </source>
</evidence>
<dbReference type="InterPro" id="IPR018649">
    <property type="entry name" value="SHOCT"/>
</dbReference>
<gene>
    <name evidence="3" type="ORF">A3B37_01960</name>
</gene>
<feature type="domain" description="SHOCT" evidence="2">
    <location>
        <begin position="47"/>
        <end position="72"/>
    </location>
</feature>
<dbReference type="Proteomes" id="UP000176705">
    <property type="component" value="Unassembled WGS sequence"/>
</dbReference>
<keyword evidence="1" id="KW-1133">Transmembrane helix</keyword>
<evidence type="ECO:0000256" key="1">
    <source>
        <dbReference type="SAM" id="Phobius"/>
    </source>
</evidence>
<keyword evidence="1" id="KW-0472">Membrane</keyword>
<name>A0A1G2LF92_9BACT</name>
<evidence type="ECO:0000259" key="2">
    <source>
        <dbReference type="Pfam" id="PF09851"/>
    </source>
</evidence>
<organism evidence="3 4">
    <name type="scientific">Candidatus Sungbacteria bacterium RIFCSPLOWO2_01_FULL_59_16</name>
    <dbReference type="NCBI Taxonomy" id="1802280"/>
    <lineage>
        <taxon>Bacteria</taxon>
        <taxon>Candidatus Sungiibacteriota</taxon>
    </lineage>
</organism>
<dbReference type="AlphaFoldDB" id="A0A1G2LF92"/>
<evidence type="ECO:0000313" key="3">
    <source>
        <dbReference type="EMBL" id="OHA09492.1"/>
    </source>
</evidence>
<feature type="transmembrane region" description="Helical" evidence="1">
    <location>
        <begin position="6"/>
        <end position="31"/>
    </location>
</feature>
<accession>A0A1G2LF92</accession>
<sequence length="73" mass="8537">MMNFGYGFGFFGWIFMILWWVLIIAAIAALIKWLTNQFRGEASGTSALDILKERYARGEIDQREFEEKKRNLG</sequence>
<reference evidence="3 4" key="1">
    <citation type="journal article" date="2016" name="Nat. Commun.">
        <title>Thousands of microbial genomes shed light on interconnected biogeochemical processes in an aquifer system.</title>
        <authorList>
            <person name="Anantharaman K."/>
            <person name="Brown C.T."/>
            <person name="Hug L.A."/>
            <person name="Sharon I."/>
            <person name="Castelle C.J."/>
            <person name="Probst A.J."/>
            <person name="Thomas B.C."/>
            <person name="Singh A."/>
            <person name="Wilkins M.J."/>
            <person name="Karaoz U."/>
            <person name="Brodie E.L."/>
            <person name="Williams K.H."/>
            <person name="Hubbard S.S."/>
            <person name="Banfield J.F."/>
        </authorList>
    </citation>
    <scope>NUCLEOTIDE SEQUENCE [LARGE SCALE GENOMIC DNA]</scope>
</reference>
<dbReference type="EMBL" id="MHQS01000002">
    <property type="protein sequence ID" value="OHA09492.1"/>
    <property type="molecule type" value="Genomic_DNA"/>
</dbReference>
<proteinExistence type="predicted"/>
<comment type="caution">
    <text evidence="3">The sequence shown here is derived from an EMBL/GenBank/DDBJ whole genome shotgun (WGS) entry which is preliminary data.</text>
</comment>